<feature type="domain" description="Enolpyruvate transferase" evidence="19">
    <location>
        <begin position="395"/>
        <end position="829"/>
    </location>
</feature>
<sequence>MVERVSILGKDSIHLGFRLVTHIRDTLLKTQPASCYVLVTDTNVGALYLDDFKRAFAGVRFLSYVLQPGEGSKSRETKAEVEDWLLAQACTRDTVMLALGGGVIGDLVGFIAATFMRGVRFVQIPTTLLAMVDSSVGGKTAIDTPHGKNLIGAFWQPEYVFIDLAFLESLPPREFSNGMAEVVKTAAIWDEDEFAALEARSAELYAAIQSKSTPGAPISAAQKLLLHVVKASVGVKAHIVTVDERETGLRNLVNFGHSIGHAIEAVLTPAVLHGECVSVGIILEAELARQRGILSQVAVGRLTRVLKAYGLPVSLSDPRITALPASRQLTVDRLLDIMRVDKKNKGDEKRIVLLSRIGKTFEERATPVPDAQIRKVLSAAAKVVSGSPAKSPVRLATPGSKSISNRALLLAALSRGTCRLTNLLHSDDTQVMMGALADLRGARFEWEDGGDTLVVHGGGGALAVPPAGKEIYLGNAGTAARFLTTVCTLARGAGETRITGNARMKQRPVGPLVDALRAAGSSLEYLEGAGCLPLRIAPGFAGGHIKLAASVSSQYVSSVLLSAPCAAQPVTLELVGGQVISQPYIDMTIAMMRSFGVTVTRPDPARHVYEIPNGGYGVPPEKYEIESDASSATYPLAIAAITGTTCTLSGIGSASLQGDAGFAKGVLEPMGCSVKQGASETTVTGPPKGELRALGLVDMEPMTDAFLTACVLAAVATRPPLPGRELSDAPNPLTTRIIGIANQRVKECNRIRAMIDELAKFGVETKELDDGLEIYGKPIHELKPGVSVRCYDDHRVAMAFSVLGAVVEDAVLEEKRCVEKTWPNWWDDLENKIGLKVEGVDLQATHAGPSNSTSETAEVKEKSVFVIGMRGAGKTHVGKLAAHALGKDWTFADADVLFEQKHGSLPAFVAAHGWPAFRDAETALLKDLITSPRYATKHVLSLGGGIVETPAARELLKKYDGPVVAVTRAADAIVEFLERDKTRPAYGESIRGVFERRQPWFAECAKYEFVNDFVPQDEGRATGAATTEVARFFGHVTGVAPNLVDLQDGRRSYFLSLTYPDVRPALPIIDGLTTGADAVELRVDLLASTDHAYVREQVALLRGATSLPIVYTVRTKAQGGAFPDEKTKEALDLIELGRRLACEYLDVELSLPVAGVDTLVKNKGKSKVIASWHDWSGKMRWDGPDVKAKYALAAAFGDIVKIVGAANSIQDNFALRRFVDSVSGPGRPPVLAINMGAAGQMSRILNPVLSPVTHPLLPTRAAPGQLSVAQIQQALHLLGLLPARQFFLFGTPISKSMSPTLHNTGFKELGLPHTYGLLETAEVDETIRAALKDNAFGGASVTIPHKLAIIPLLDAVSPHAQAIGAVNTVIRQADGSLYGDNTDWRGIVACVGTPPQGEWTGCVLGAGGTARAAVYALKALGASRVWVVNRTRANADSLAAALGPGVHAANVADLASAPPAVIVSTVPAAGTESAAWLKARELFARAEGGVVVDMAYAPLETPLLKLAKAQAGWRVVPGIEVLLEQGYCQFELWTGRRAPKGVVRETVLNAYKKQQGI</sequence>
<evidence type="ECO:0000259" key="23">
    <source>
        <dbReference type="Pfam" id="PF24621"/>
    </source>
</evidence>
<dbReference type="KEGG" id="adl:AURDEDRAFT_186785"/>
<evidence type="ECO:0000256" key="12">
    <source>
        <dbReference type="ARBA" id="ARBA00023002"/>
    </source>
</evidence>
<comment type="pathway">
    <text evidence="17 18">Metabolic intermediate biosynthesis; chorismate biosynthesis; chorismate from D-erythrose 4-phosphate and phosphoenolpyruvate: step 2/7.</text>
</comment>
<dbReference type="PROSITE" id="PS00104">
    <property type="entry name" value="EPSP_SYNTHASE_1"/>
    <property type="match status" value="1"/>
</dbReference>
<dbReference type="CDD" id="cd01556">
    <property type="entry name" value="EPSP_synthase"/>
    <property type="match status" value="1"/>
</dbReference>
<keyword evidence="4 17" id="KW-0028">Amino-acid biosynthesis</keyword>
<feature type="binding site" evidence="17">
    <location>
        <position position="139"/>
    </location>
    <ligand>
        <name>7-phospho-2-dehydro-3-deoxy-D-arabino-heptonate</name>
        <dbReference type="ChEBI" id="CHEBI:58394"/>
    </ligand>
</feature>
<evidence type="ECO:0000256" key="4">
    <source>
        <dbReference type="ARBA" id="ARBA00022605"/>
    </source>
</evidence>
<comment type="similarity">
    <text evidence="17 18">In the 4th section; belongs to the type-I 3-dehydroquinase family.</text>
</comment>
<comment type="subcellular location">
    <subcellularLocation>
        <location evidence="17 18">Cytoplasm</location>
    </subcellularLocation>
</comment>
<feature type="binding site" evidence="17">
    <location>
        <position position="106"/>
    </location>
    <ligand>
        <name>NAD(+)</name>
        <dbReference type="ChEBI" id="CHEBI:57540"/>
    </ligand>
</feature>
<evidence type="ECO:0000256" key="16">
    <source>
        <dbReference type="ARBA" id="ARBA00044633"/>
    </source>
</evidence>
<dbReference type="UniPathway" id="UPA00053">
    <property type="reaction ID" value="UER00085"/>
</dbReference>
<dbReference type="NCBIfam" id="TIGR01356">
    <property type="entry name" value="aroA"/>
    <property type="match status" value="1"/>
</dbReference>
<feature type="active site" description="Proton acceptor; for 3-dehydroquinate dehydratase activity" evidence="17">
    <location>
        <position position="1173"/>
    </location>
</feature>
<evidence type="ECO:0000313" key="24">
    <source>
        <dbReference type="EMBL" id="EJD41005.1"/>
    </source>
</evidence>
<comment type="subunit">
    <text evidence="17 18">Homodimer.</text>
</comment>
<keyword evidence="14 17" id="KW-0456">Lyase</keyword>
<dbReference type="InterPro" id="IPR010110">
    <property type="entry name" value="Shikimate_DH_AroM-type"/>
</dbReference>
<dbReference type="SUPFAM" id="SSF56796">
    <property type="entry name" value="Dehydroquinate synthase-like"/>
    <property type="match status" value="1"/>
</dbReference>
<dbReference type="SUPFAM" id="SSF53223">
    <property type="entry name" value="Aminoacid dehydrogenase-like, N-terminal domain"/>
    <property type="match status" value="1"/>
</dbReference>
<gene>
    <name evidence="24" type="ORF">AURDEDRAFT_186785</name>
</gene>
<dbReference type="Pfam" id="PF24621">
    <property type="entry name" value="DHQS_C"/>
    <property type="match status" value="1"/>
</dbReference>
<dbReference type="CDD" id="cd01065">
    <property type="entry name" value="NAD_bind_Shikimate_DH"/>
    <property type="match status" value="1"/>
</dbReference>
<dbReference type="PANTHER" id="PTHR21090:SF5">
    <property type="entry name" value="PENTAFUNCTIONAL AROM POLYPEPTIDE"/>
    <property type="match status" value="1"/>
</dbReference>
<dbReference type="EC" id="4.2.3.4" evidence="17"/>
<comment type="catalytic activity">
    <reaction evidence="17 18">
        <text>shikimate + ATP = 3-phosphoshikimate + ADP + H(+)</text>
        <dbReference type="Rhea" id="RHEA:13121"/>
        <dbReference type="ChEBI" id="CHEBI:15378"/>
        <dbReference type="ChEBI" id="CHEBI:30616"/>
        <dbReference type="ChEBI" id="CHEBI:36208"/>
        <dbReference type="ChEBI" id="CHEBI:145989"/>
        <dbReference type="ChEBI" id="CHEBI:456216"/>
        <dbReference type="EC" id="2.7.1.71"/>
    </reaction>
</comment>
<dbReference type="CDD" id="cd08195">
    <property type="entry name" value="DHQS"/>
    <property type="match status" value="1"/>
</dbReference>
<protein>
    <recommendedName>
        <fullName evidence="17">Pentafunctional AROM polypeptide</fullName>
    </recommendedName>
    <domain>
        <recommendedName>
            <fullName evidence="17">3-dehydroquinate synthase</fullName>
            <shortName evidence="17">DHQS</shortName>
            <ecNumber evidence="17">4.2.3.4</ecNumber>
        </recommendedName>
    </domain>
    <domain>
        <recommendedName>
            <fullName evidence="17">3-phosphoshikimate 1-carboxyvinyltransferase</fullName>
            <ecNumber evidence="17">2.5.1.19</ecNumber>
        </recommendedName>
        <alternativeName>
            <fullName evidence="17">5-enolpyruvylshikimate-3-phosphate synthase</fullName>
            <shortName evidence="17">EPSP synthase</shortName>
            <shortName evidence="17">EPSPS</shortName>
        </alternativeName>
    </domain>
    <domain>
        <recommendedName>
            <fullName evidence="17">Shikimate kinase</fullName>
            <shortName evidence="17">SK</shortName>
            <ecNumber evidence="17">2.7.1.71</ecNumber>
        </recommendedName>
    </domain>
    <domain>
        <recommendedName>
            <fullName evidence="17">3-dehydroquinate dehydratase</fullName>
            <shortName evidence="17">3-dehydroquinase</shortName>
            <ecNumber evidence="17">4.2.1.10</ecNumber>
        </recommendedName>
    </domain>
    <domain>
        <recommendedName>
            <fullName evidence="17">Shikimate dehydrogenase</fullName>
            <ecNumber evidence="17">1.1.1.25</ecNumber>
        </recommendedName>
    </domain>
</protein>
<dbReference type="NCBIfam" id="TIGR01093">
    <property type="entry name" value="aroD"/>
    <property type="match status" value="1"/>
</dbReference>
<dbReference type="InterPro" id="IPR027417">
    <property type="entry name" value="P-loop_NTPase"/>
</dbReference>
<dbReference type="FunFam" id="3.65.10.10:FF:000007">
    <property type="entry name" value="Pentafunctional AROM polypeptide"/>
    <property type="match status" value="1"/>
</dbReference>
<name>J0LK29_AURST</name>
<reference evidence="25" key="1">
    <citation type="journal article" date="2012" name="Science">
        <title>The Paleozoic origin of enzymatic lignin decomposition reconstructed from 31 fungal genomes.</title>
        <authorList>
            <person name="Floudas D."/>
            <person name="Binder M."/>
            <person name="Riley R."/>
            <person name="Barry K."/>
            <person name="Blanchette R.A."/>
            <person name="Henrissat B."/>
            <person name="Martinez A.T."/>
            <person name="Otillar R."/>
            <person name="Spatafora J.W."/>
            <person name="Yadav J.S."/>
            <person name="Aerts A."/>
            <person name="Benoit I."/>
            <person name="Boyd A."/>
            <person name="Carlson A."/>
            <person name="Copeland A."/>
            <person name="Coutinho P.M."/>
            <person name="de Vries R.P."/>
            <person name="Ferreira P."/>
            <person name="Findley K."/>
            <person name="Foster B."/>
            <person name="Gaskell J."/>
            <person name="Glotzer D."/>
            <person name="Gorecki P."/>
            <person name="Heitman J."/>
            <person name="Hesse C."/>
            <person name="Hori C."/>
            <person name="Igarashi K."/>
            <person name="Jurgens J.A."/>
            <person name="Kallen N."/>
            <person name="Kersten P."/>
            <person name="Kohler A."/>
            <person name="Kuees U."/>
            <person name="Kumar T.K.A."/>
            <person name="Kuo A."/>
            <person name="LaButti K."/>
            <person name="Larrondo L.F."/>
            <person name="Lindquist E."/>
            <person name="Ling A."/>
            <person name="Lombard V."/>
            <person name="Lucas S."/>
            <person name="Lundell T."/>
            <person name="Martin R."/>
            <person name="McLaughlin D.J."/>
            <person name="Morgenstern I."/>
            <person name="Morin E."/>
            <person name="Murat C."/>
            <person name="Nagy L.G."/>
            <person name="Nolan M."/>
            <person name="Ohm R.A."/>
            <person name="Patyshakuliyeva A."/>
            <person name="Rokas A."/>
            <person name="Ruiz-Duenas F.J."/>
            <person name="Sabat G."/>
            <person name="Salamov A."/>
            <person name="Samejima M."/>
            <person name="Schmutz J."/>
            <person name="Slot J.C."/>
            <person name="St John F."/>
            <person name="Stenlid J."/>
            <person name="Sun H."/>
            <person name="Sun S."/>
            <person name="Syed K."/>
            <person name="Tsang A."/>
            <person name="Wiebenga A."/>
            <person name="Young D."/>
            <person name="Pisabarro A."/>
            <person name="Eastwood D.C."/>
            <person name="Martin F."/>
            <person name="Cullen D."/>
            <person name="Grigoriev I.V."/>
            <person name="Hibbett D.S."/>
        </authorList>
    </citation>
    <scope>NUCLEOTIDE SEQUENCE [LARGE SCALE GENOMIC DNA]</scope>
    <source>
        <strain evidence="25">TFB10046</strain>
    </source>
</reference>
<comment type="function">
    <text evidence="17 18">The AROM polypeptide catalyzes 5 consecutive enzymatic reactions in prechorismate polyaromatic amino acid biosynthesis.</text>
</comment>
<feature type="binding site" evidence="17">
    <location>
        <position position="148"/>
    </location>
    <ligand>
        <name>NAD(+)</name>
        <dbReference type="ChEBI" id="CHEBI:57540"/>
    </ligand>
</feature>
<feature type="active site" description="Schiff-base intermediate with substrate; for 3-dehydroquinate dehydratase activity" evidence="17">
    <location>
        <position position="1201"/>
    </location>
</feature>
<feature type="binding site" evidence="17">
    <location>
        <begin position="166"/>
        <end position="169"/>
    </location>
    <ligand>
        <name>NAD(+)</name>
        <dbReference type="ChEBI" id="CHEBI:57540"/>
    </ligand>
</feature>
<dbReference type="PANTHER" id="PTHR21090">
    <property type="entry name" value="AROM/DEHYDROQUINATE SYNTHASE"/>
    <property type="match status" value="1"/>
</dbReference>
<dbReference type="GO" id="GO:0003866">
    <property type="term" value="F:3-phosphoshikimate 1-carboxyvinyltransferase activity"/>
    <property type="evidence" value="ECO:0007669"/>
    <property type="project" value="UniProtKB-UniRule"/>
</dbReference>
<keyword evidence="6 17" id="KW-0479">Metal-binding</keyword>
<evidence type="ECO:0000256" key="2">
    <source>
        <dbReference type="ARBA" id="ARBA00009948"/>
    </source>
</evidence>
<dbReference type="InterPro" id="IPR056179">
    <property type="entry name" value="DHQS_C"/>
</dbReference>
<feature type="active site" description="For EPSP synthase activity" evidence="17">
    <location>
        <position position="817"/>
    </location>
</feature>
<feature type="binding site" evidence="17">
    <location>
        <position position="257"/>
    </location>
    <ligand>
        <name>7-phospho-2-dehydro-3-deoxy-D-arabino-heptonate</name>
        <dbReference type="ChEBI" id="CHEBI:58394"/>
    </ligand>
</feature>
<feature type="active site" description="Proton acceptor; for 3-dehydroquinate synthase activity" evidence="17">
    <location>
        <position position="261"/>
    </location>
</feature>
<dbReference type="SUPFAM" id="SSF51735">
    <property type="entry name" value="NAD(P)-binding Rossmann-fold domains"/>
    <property type="match status" value="1"/>
</dbReference>
<dbReference type="Gene3D" id="3.65.10.10">
    <property type="entry name" value="Enolpyruvate transferase domain"/>
    <property type="match status" value="2"/>
</dbReference>
<dbReference type="NCBIfam" id="TIGR01809">
    <property type="entry name" value="Shik-DH-AROM"/>
    <property type="match status" value="1"/>
</dbReference>
<keyword evidence="8 17" id="KW-0418">Kinase</keyword>
<keyword evidence="11 17" id="KW-0521">NADP</keyword>
<dbReference type="Pfam" id="PF01487">
    <property type="entry name" value="DHquinase_I"/>
    <property type="match status" value="1"/>
</dbReference>
<accession>J0LK29</accession>
<feature type="binding site" evidence="17">
    <location>
        <begin position="70"/>
        <end position="73"/>
    </location>
    <ligand>
        <name>NAD(+)</name>
        <dbReference type="ChEBI" id="CHEBI:57540"/>
    </ligand>
</feature>
<dbReference type="Pfam" id="PF01202">
    <property type="entry name" value="SKI"/>
    <property type="match status" value="1"/>
</dbReference>
<evidence type="ECO:0000256" key="9">
    <source>
        <dbReference type="ARBA" id="ARBA00022833"/>
    </source>
</evidence>
<feature type="region of interest" description="Shikimate dehydrogenase" evidence="17">
    <location>
        <begin position="1283"/>
        <end position="1557"/>
    </location>
</feature>
<dbReference type="HAMAP" id="MF_00109">
    <property type="entry name" value="Shikimate_kinase"/>
    <property type="match status" value="1"/>
</dbReference>
<feature type="binding site" evidence="17">
    <location>
        <position position="133"/>
    </location>
    <ligand>
        <name>7-phospho-2-dehydro-3-deoxy-D-arabino-heptonate</name>
        <dbReference type="ChEBI" id="CHEBI:58394"/>
    </ligand>
</feature>
<dbReference type="InterPro" id="IPR013708">
    <property type="entry name" value="Shikimate_DH-bd_N"/>
</dbReference>
<dbReference type="PROSITE" id="PS00885">
    <property type="entry name" value="EPSP_SYNTHASE_2"/>
    <property type="match status" value="1"/>
</dbReference>
<evidence type="ECO:0000256" key="1">
    <source>
        <dbReference type="ARBA" id="ARBA00004811"/>
    </source>
</evidence>
<dbReference type="FunFam" id="3.20.20.70:FF:000135">
    <property type="entry name" value="Pentafunctional AROM polypeptide"/>
    <property type="match status" value="1"/>
</dbReference>
<feature type="binding site" evidence="17">
    <location>
        <position position="177"/>
    </location>
    <ligand>
        <name>NAD(+)</name>
        <dbReference type="ChEBI" id="CHEBI:57540"/>
    </ligand>
</feature>
<keyword evidence="5 17" id="KW-0808">Transferase</keyword>
<dbReference type="OrthoDB" id="197068at2759"/>
<dbReference type="GO" id="GO:0046872">
    <property type="term" value="F:metal ion binding"/>
    <property type="evidence" value="ECO:0007669"/>
    <property type="project" value="UniProtKB-UniRule"/>
</dbReference>
<dbReference type="GO" id="GO:0008652">
    <property type="term" value="P:amino acid biosynthetic process"/>
    <property type="evidence" value="ECO:0007669"/>
    <property type="project" value="UniProtKB-KW"/>
</dbReference>
<comment type="catalytic activity">
    <reaction evidence="17 18">
        <text>3-dehydroquinate = 3-dehydroshikimate + H2O</text>
        <dbReference type="Rhea" id="RHEA:21096"/>
        <dbReference type="ChEBI" id="CHEBI:15377"/>
        <dbReference type="ChEBI" id="CHEBI:16630"/>
        <dbReference type="ChEBI" id="CHEBI:32364"/>
        <dbReference type="EC" id="4.2.1.10"/>
    </reaction>
</comment>
<evidence type="ECO:0000256" key="3">
    <source>
        <dbReference type="ARBA" id="ARBA00022490"/>
    </source>
</evidence>
<evidence type="ECO:0000256" key="7">
    <source>
        <dbReference type="ARBA" id="ARBA00022741"/>
    </source>
</evidence>
<evidence type="ECO:0000256" key="6">
    <source>
        <dbReference type="ARBA" id="ARBA00022723"/>
    </source>
</evidence>
<feature type="binding site" evidence="17">
    <location>
        <begin position="181"/>
        <end position="184"/>
    </location>
    <ligand>
        <name>7-phospho-2-dehydro-3-deoxy-D-arabino-heptonate</name>
        <dbReference type="ChEBI" id="CHEBI:58394"/>
    </ligand>
</feature>
<keyword evidence="7 17" id="KW-0547">Nucleotide-binding</keyword>
<feature type="domain" description="Shikimate dehydrogenase substrate binding N-terminal" evidence="21">
    <location>
        <begin position="1288"/>
        <end position="1369"/>
    </location>
</feature>
<dbReference type="GO" id="GO:0005524">
    <property type="term" value="F:ATP binding"/>
    <property type="evidence" value="ECO:0007669"/>
    <property type="project" value="UniProtKB-UniRule"/>
</dbReference>
<dbReference type="Gene3D" id="1.20.1090.10">
    <property type="entry name" value="Dehydroquinate synthase-like - alpha domain"/>
    <property type="match status" value="1"/>
</dbReference>
<dbReference type="NCBIfam" id="TIGR01357">
    <property type="entry name" value="aroB"/>
    <property type="match status" value="1"/>
</dbReference>
<feature type="binding site" evidence="17">
    <location>
        <begin position="41"/>
        <end position="43"/>
    </location>
    <ligand>
        <name>NAD(+)</name>
        <dbReference type="ChEBI" id="CHEBI:57540"/>
    </ligand>
</feature>
<dbReference type="HAMAP" id="MF_00110">
    <property type="entry name" value="DHQ_synthase"/>
    <property type="match status" value="1"/>
</dbReference>
<evidence type="ECO:0000259" key="22">
    <source>
        <dbReference type="Pfam" id="PF18317"/>
    </source>
</evidence>
<dbReference type="GO" id="GO:0004765">
    <property type="term" value="F:shikimate kinase activity"/>
    <property type="evidence" value="ECO:0007669"/>
    <property type="project" value="UniProtKB-UniRule"/>
</dbReference>
<dbReference type="EC" id="1.1.1.25" evidence="17"/>
<dbReference type="FunFam" id="1.20.1090.10:FF:000007">
    <property type="entry name" value="Pentafunctional AROM polypeptide"/>
    <property type="match status" value="1"/>
</dbReference>
<dbReference type="SUPFAM" id="SSF51569">
    <property type="entry name" value="Aldolase"/>
    <property type="match status" value="1"/>
</dbReference>
<feature type="binding site" evidence="17">
    <location>
        <position position="149"/>
    </location>
    <ligand>
        <name>7-phospho-2-dehydro-3-deoxy-D-arabino-heptonate</name>
        <dbReference type="ChEBI" id="CHEBI:58394"/>
    </ligand>
</feature>
<evidence type="ECO:0000256" key="11">
    <source>
        <dbReference type="ARBA" id="ARBA00022857"/>
    </source>
</evidence>
<feature type="domain" description="SDH C-terminal" evidence="22">
    <location>
        <begin position="1518"/>
        <end position="1548"/>
    </location>
</feature>
<dbReference type="HAMAP" id="MF_03143">
    <property type="entry name" value="Pentafunct_AroM"/>
    <property type="match status" value="1"/>
</dbReference>
<dbReference type="CDD" id="cd00464">
    <property type="entry name" value="SK"/>
    <property type="match status" value="1"/>
</dbReference>
<evidence type="ECO:0000259" key="19">
    <source>
        <dbReference type="Pfam" id="PF00275"/>
    </source>
</evidence>
<dbReference type="SUPFAM" id="SSF55205">
    <property type="entry name" value="EPT/RTPC-like"/>
    <property type="match status" value="1"/>
</dbReference>
<dbReference type="GO" id="GO:0005737">
    <property type="term" value="C:cytoplasm"/>
    <property type="evidence" value="ECO:0007669"/>
    <property type="project" value="UniProtKB-SubCell"/>
</dbReference>
<dbReference type="InterPro" id="IPR000623">
    <property type="entry name" value="Shikimate_kinase/TSH1"/>
</dbReference>
<dbReference type="EC" id="4.2.1.10" evidence="17"/>
<dbReference type="Gene3D" id="3.40.50.720">
    <property type="entry name" value="NAD(P)-binding Rossmann-like Domain"/>
    <property type="match status" value="1"/>
</dbReference>
<dbReference type="InterPro" id="IPR006264">
    <property type="entry name" value="EPSP_synthase"/>
</dbReference>
<dbReference type="EMBL" id="JH687797">
    <property type="protein sequence ID" value="EJD41005.1"/>
    <property type="molecule type" value="Genomic_DNA"/>
</dbReference>
<dbReference type="GO" id="GO:0004764">
    <property type="term" value="F:shikimate 3-dehydrogenase (NADP+) activity"/>
    <property type="evidence" value="ECO:0007669"/>
    <property type="project" value="UniProtKB-UniRule"/>
</dbReference>
<dbReference type="Pfam" id="PF18317">
    <property type="entry name" value="SDH_C"/>
    <property type="match status" value="1"/>
</dbReference>
<dbReference type="GO" id="GO:0009423">
    <property type="term" value="P:chorismate biosynthetic process"/>
    <property type="evidence" value="ECO:0007669"/>
    <property type="project" value="UniProtKB-UniRule"/>
</dbReference>
<keyword evidence="25" id="KW-1185">Reference proteome</keyword>
<dbReference type="InterPro" id="IPR001381">
    <property type="entry name" value="DHquinase_I"/>
</dbReference>
<evidence type="ECO:0000259" key="21">
    <source>
        <dbReference type="Pfam" id="PF08501"/>
    </source>
</evidence>
<evidence type="ECO:0000256" key="8">
    <source>
        <dbReference type="ARBA" id="ARBA00022777"/>
    </source>
</evidence>
<dbReference type="GO" id="GO:0003856">
    <property type="term" value="F:3-dehydroquinate synthase activity"/>
    <property type="evidence" value="ECO:0007669"/>
    <property type="project" value="UniProtKB-UniRule"/>
</dbReference>
<feature type="binding site" evidence="17">
    <location>
        <position position="273"/>
    </location>
    <ligand>
        <name>7-phospho-2-dehydro-3-deoxy-D-arabino-heptonate</name>
        <dbReference type="ChEBI" id="CHEBI:58394"/>
    </ligand>
</feature>
<dbReference type="Pfam" id="PF00275">
    <property type="entry name" value="EPSP_synthase"/>
    <property type="match status" value="1"/>
</dbReference>
<feature type="domain" description="3-dehydroquinate synthase N-terminal" evidence="20">
    <location>
        <begin position="64"/>
        <end position="176"/>
    </location>
</feature>
<feature type="active site" description="Proton acceptor; for 3-dehydroquinate synthase activity" evidence="17">
    <location>
        <position position="246"/>
    </location>
</feature>
<dbReference type="InterPro" id="IPR016037">
    <property type="entry name" value="DHQ_synth_AroB"/>
</dbReference>
<dbReference type="Gene3D" id="3.40.50.1970">
    <property type="match status" value="1"/>
</dbReference>
<keyword evidence="9 17" id="KW-0862">Zinc</keyword>
<dbReference type="PRINTS" id="PR01100">
    <property type="entry name" value="SHIKIMTKNASE"/>
</dbReference>
<keyword evidence="10 17" id="KW-0067">ATP-binding</keyword>
<dbReference type="PIRSF" id="PIRSF000514">
    <property type="entry name" value="Pentafunct_AroM"/>
    <property type="match status" value="1"/>
</dbReference>
<feature type="binding site" evidence="17">
    <location>
        <position position="273"/>
    </location>
    <ligand>
        <name>Zn(2+)</name>
        <dbReference type="ChEBI" id="CHEBI:29105"/>
        <note>catalytic</note>
    </ligand>
</feature>
<comment type="pathway">
    <text evidence="1 17 18">Metabolic intermediate biosynthesis; chorismate biosynthesis; chorismate from D-erythrose 4-phosphate and phosphoenolpyruvate: step 6/7.</text>
</comment>
<evidence type="ECO:0000256" key="15">
    <source>
        <dbReference type="ARBA" id="ARBA00023268"/>
    </source>
</evidence>
<dbReference type="InterPro" id="IPR041121">
    <property type="entry name" value="SDH_C"/>
</dbReference>
<dbReference type="SUPFAM" id="SSF52540">
    <property type="entry name" value="P-loop containing nucleoside triphosphate hydrolases"/>
    <property type="match status" value="1"/>
</dbReference>
<dbReference type="HAMAP" id="MF_00222">
    <property type="entry name" value="Shikimate_DH_AroE"/>
    <property type="match status" value="1"/>
</dbReference>
<dbReference type="InterPro" id="IPR036291">
    <property type="entry name" value="NAD(P)-bd_dom_sf"/>
</dbReference>
<feature type="binding site" evidence="17">
    <location>
        <begin position="250"/>
        <end position="254"/>
    </location>
    <ligand>
        <name>7-phospho-2-dehydro-3-deoxy-D-arabino-heptonate</name>
        <dbReference type="ChEBI" id="CHEBI:58394"/>
    </ligand>
</feature>
<dbReference type="OMA" id="SWANMSW"/>
<dbReference type="eggNOG" id="KOG0692">
    <property type="taxonomic scope" value="Eukaryota"/>
</dbReference>
<dbReference type="Gene3D" id="3.20.20.70">
    <property type="entry name" value="Aldolase class I"/>
    <property type="match status" value="1"/>
</dbReference>
<dbReference type="EC" id="2.7.1.71" evidence="17"/>
<feature type="binding site" evidence="17">
    <location>
        <begin position="101"/>
        <end position="103"/>
    </location>
    <ligand>
        <name>NAD(+)</name>
        <dbReference type="ChEBI" id="CHEBI:57540"/>
    </ligand>
</feature>
<feature type="binding site" evidence="17">
    <location>
        <position position="117"/>
    </location>
    <ligand>
        <name>7-phospho-2-dehydro-3-deoxy-D-arabino-heptonate</name>
        <dbReference type="ChEBI" id="CHEBI:58394"/>
    </ligand>
</feature>
<evidence type="ECO:0000256" key="13">
    <source>
        <dbReference type="ARBA" id="ARBA00023141"/>
    </source>
</evidence>
<comment type="similarity">
    <text evidence="2">Belongs to the EPSP synthase family.</text>
</comment>
<dbReference type="Pfam" id="PF08501">
    <property type="entry name" value="Shikimate_dh_N"/>
    <property type="match status" value="1"/>
</dbReference>
<dbReference type="GO" id="GO:0003855">
    <property type="term" value="F:3-dehydroquinate dehydratase activity"/>
    <property type="evidence" value="ECO:0007669"/>
    <property type="project" value="UniProtKB-UniRule"/>
</dbReference>
<keyword evidence="3 17" id="KW-0963">Cytoplasm</keyword>
<feature type="binding site" evidence="17">
    <location>
        <begin position="126"/>
        <end position="127"/>
    </location>
    <ligand>
        <name>NAD(+)</name>
        <dbReference type="ChEBI" id="CHEBI:57540"/>
    </ligand>
</feature>
<evidence type="ECO:0000259" key="20">
    <source>
        <dbReference type="Pfam" id="PF01761"/>
    </source>
</evidence>
<comment type="similarity">
    <text evidence="18">In the N-terminal section; belongs to the dehydroquinate synthase family.</text>
</comment>
<evidence type="ECO:0000256" key="17">
    <source>
        <dbReference type="HAMAP-Rule" id="MF_03143"/>
    </source>
</evidence>
<comment type="pathway">
    <text evidence="17 18">Metabolic intermediate biosynthesis; chorismate biosynthesis; chorismate from D-erythrose 4-phosphate and phosphoenolpyruvate: step 4/7.</text>
</comment>
<feature type="binding site" evidence="17">
    <location>
        <position position="181"/>
    </location>
    <ligand>
        <name>Zn(2+)</name>
        <dbReference type="ChEBI" id="CHEBI:29105"/>
        <note>catalytic</note>
    </ligand>
</feature>
<dbReference type="InterPro" id="IPR046346">
    <property type="entry name" value="Aminoacid_DH-like_N_sf"/>
</dbReference>
<comment type="similarity">
    <text evidence="17">In the N-terminal section; belongs to the sugar phosphate cyclases superfamily. Dehydroquinate synthase family.</text>
</comment>
<dbReference type="InParanoid" id="J0LK29"/>
<dbReference type="InterPro" id="IPR008289">
    <property type="entry name" value="Pentafunct_AroM"/>
</dbReference>
<keyword evidence="12 17" id="KW-0560">Oxidoreductase</keyword>
<keyword evidence="15 17" id="KW-0511">Multifunctional enzyme</keyword>
<dbReference type="Gene3D" id="3.40.50.10860">
    <property type="entry name" value="Leucine Dehydrogenase, chain A, domain 1"/>
    <property type="match status" value="1"/>
</dbReference>
<dbReference type="InterPro" id="IPR013785">
    <property type="entry name" value="Aldolase_TIM"/>
</dbReference>
<feature type="region of interest" description="3-dehydroquinate synthase" evidence="17">
    <location>
        <begin position="1"/>
        <end position="370"/>
    </location>
</feature>
<dbReference type="Proteomes" id="UP000006514">
    <property type="component" value="Unassembled WGS sequence"/>
</dbReference>
<dbReference type="InterPro" id="IPR013792">
    <property type="entry name" value="RNA3'P_cycl/enolpyr_Trfase_a/b"/>
</dbReference>
<dbReference type="Pfam" id="PF01761">
    <property type="entry name" value="DHQ_synthase"/>
    <property type="match status" value="1"/>
</dbReference>
<comment type="similarity">
    <text evidence="17 18">In the 3rd section; belongs to the shikimate kinase family.</text>
</comment>
<comment type="similarity">
    <text evidence="17 18">In the 2nd section; belongs to the EPSP synthase family.</text>
</comment>
<comment type="catalytic activity">
    <reaction evidence="17 18">
        <text>7-phospho-2-dehydro-3-deoxy-D-arabino-heptonate = 3-dehydroquinate + phosphate</text>
        <dbReference type="Rhea" id="RHEA:21968"/>
        <dbReference type="ChEBI" id="CHEBI:32364"/>
        <dbReference type="ChEBI" id="CHEBI:43474"/>
        <dbReference type="ChEBI" id="CHEBI:58394"/>
        <dbReference type="EC" id="4.2.3.4"/>
    </reaction>
</comment>
<comment type="pathway">
    <text evidence="17 18">Metabolic intermediate biosynthesis; chorismate biosynthesis; chorismate from D-erythrose 4-phosphate and phosphoenolpyruvate: step 3/7.</text>
</comment>
<dbReference type="EC" id="2.5.1.19" evidence="17"/>
<feature type="binding site" evidence="17">
    <location>
        <begin position="868"/>
        <end position="875"/>
    </location>
    <ligand>
        <name>ATP</name>
        <dbReference type="ChEBI" id="CHEBI:30616"/>
    </ligand>
</feature>
<evidence type="ECO:0000256" key="5">
    <source>
        <dbReference type="ARBA" id="ARBA00022679"/>
    </source>
</evidence>
<dbReference type="Gene3D" id="3.40.50.300">
    <property type="entry name" value="P-loop containing nucleotide triphosphate hydrolases"/>
    <property type="match status" value="1"/>
</dbReference>
<dbReference type="InterPro" id="IPR036968">
    <property type="entry name" value="Enolpyruvate_Tfrase_sf"/>
</dbReference>
<dbReference type="GO" id="GO:0009073">
    <property type="term" value="P:aromatic amino acid family biosynthetic process"/>
    <property type="evidence" value="ECO:0007669"/>
    <property type="project" value="UniProtKB-UniRule"/>
</dbReference>
<feature type="binding site" evidence="17">
    <location>
        <position position="342"/>
    </location>
    <ligand>
        <name>7-phospho-2-dehydro-3-deoxy-D-arabino-heptonate</name>
        <dbReference type="ChEBI" id="CHEBI:58394"/>
    </ligand>
</feature>
<comment type="pathway">
    <text evidence="17 18">Metabolic intermediate biosynthesis; chorismate biosynthesis; chorismate from D-erythrose 4-phosphate and phosphoenolpyruvate: step 5/7.</text>
</comment>
<dbReference type="InterPro" id="IPR001986">
    <property type="entry name" value="Enolpyruvate_Tfrase_dom"/>
</dbReference>
<comment type="catalytic activity">
    <reaction evidence="17 18">
        <text>shikimate + NADP(+) = 3-dehydroshikimate + NADPH + H(+)</text>
        <dbReference type="Rhea" id="RHEA:17737"/>
        <dbReference type="ChEBI" id="CHEBI:15378"/>
        <dbReference type="ChEBI" id="CHEBI:16630"/>
        <dbReference type="ChEBI" id="CHEBI:36208"/>
        <dbReference type="ChEBI" id="CHEBI:57783"/>
        <dbReference type="ChEBI" id="CHEBI:58349"/>
        <dbReference type="EC" id="1.1.1.25"/>
    </reaction>
</comment>
<evidence type="ECO:0000256" key="18">
    <source>
        <dbReference type="PIRNR" id="PIRNR000514"/>
    </source>
</evidence>
<dbReference type="InterPro" id="IPR030960">
    <property type="entry name" value="DHQS/DOIS_N"/>
</dbReference>
<dbReference type="FunCoup" id="J0LK29">
    <property type="interactions" value="15"/>
</dbReference>
<comment type="cofactor">
    <cofactor evidence="17 18">
        <name>Zn(2+)</name>
        <dbReference type="ChEBI" id="CHEBI:29105"/>
    </cofactor>
    <text evidence="17 18">Binds 2 Zn(2+) ions per subunit.</text>
</comment>
<evidence type="ECO:0000256" key="14">
    <source>
        <dbReference type="ARBA" id="ARBA00023239"/>
    </source>
</evidence>
<evidence type="ECO:0000313" key="25">
    <source>
        <dbReference type="Proteomes" id="UP000006514"/>
    </source>
</evidence>
<comment type="similarity">
    <text evidence="17 18">In the C-terminal section; belongs to the shikimate dehydrogenase family.</text>
</comment>
<dbReference type="CDD" id="cd00502">
    <property type="entry name" value="DHQase_I"/>
    <property type="match status" value="1"/>
</dbReference>
<dbReference type="InterPro" id="IPR031322">
    <property type="entry name" value="Shikimate/glucono_kinase"/>
</dbReference>
<dbReference type="InterPro" id="IPR022893">
    <property type="entry name" value="Shikimate_DH_fam"/>
</dbReference>
<feature type="binding site" evidence="17">
    <location>
        <position position="257"/>
    </location>
    <ligand>
        <name>Zn(2+)</name>
        <dbReference type="ChEBI" id="CHEBI:29105"/>
        <note>catalytic</note>
    </ligand>
</feature>
<dbReference type="InterPro" id="IPR023193">
    <property type="entry name" value="EPSP_synthase_CS"/>
</dbReference>
<evidence type="ECO:0000256" key="10">
    <source>
        <dbReference type="ARBA" id="ARBA00022840"/>
    </source>
</evidence>
<organism evidence="24 25">
    <name type="scientific">Auricularia subglabra (strain TFB-10046 / SS5)</name>
    <name type="common">White-rot fungus</name>
    <name type="synonym">Auricularia delicata (strain TFB10046)</name>
    <dbReference type="NCBI Taxonomy" id="717982"/>
    <lineage>
        <taxon>Eukaryota</taxon>
        <taxon>Fungi</taxon>
        <taxon>Dikarya</taxon>
        <taxon>Basidiomycota</taxon>
        <taxon>Agaricomycotina</taxon>
        <taxon>Agaricomycetes</taxon>
        <taxon>Auriculariales</taxon>
        <taxon>Auriculariaceae</taxon>
        <taxon>Auricularia</taxon>
    </lineage>
</organism>
<keyword evidence="13 17" id="KW-0057">Aromatic amino acid biosynthesis</keyword>
<dbReference type="HAMAP" id="MF_00210">
    <property type="entry name" value="EPSP_synth"/>
    <property type="match status" value="1"/>
</dbReference>
<comment type="catalytic activity">
    <reaction evidence="16">
        <text>3-phosphoshikimate + phosphoenolpyruvate = 5-O-(1-carboxyvinyl)-3-phosphoshikimate + phosphate</text>
        <dbReference type="Rhea" id="RHEA:21256"/>
        <dbReference type="ChEBI" id="CHEBI:43474"/>
        <dbReference type="ChEBI" id="CHEBI:57701"/>
        <dbReference type="ChEBI" id="CHEBI:58702"/>
        <dbReference type="ChEBI" id="CHEBI:145989"/>
        <dbReference type="EC" id="2.5.1.19"/>
    </reaction>
    <physiologicalReaction direction="left-to-right" evidence="16">
        <dbReference type="Rhea" id="RHEA:21257"/>
    </physiologicalReaction>
</comment>
<comment type="caution">
    <text evidence="17">Lacks conserved residue(s) required for the propagation of feature annotation.</text>
</comment>
<dbReference type="FunFam" id="3.40.50.1970:FF:000007">
    <property type="entry name" value="Pentafunctional AROM polypeptide"/>
    <property type="match status" value="1"/>
</dbReference>
<feature type="binding site" evidence="17">
    <location>
        <position position="236"/>
    </location>
    <ligand>
        <name>7-phospho-2-dehydro-3-deoxy-D-arabino-heptonate</name>
        <dbReference type="ChEBI" id="CHEBI:58394"/>
    </ligand>
</feature>
<feature type="domain" description="3-dehydroquinate synthase C-terminal" evidence="23">
    <location>
        <begin position="178"/>
        <end position="344"/>
    </location>
</feature>
<proteinExistence type="inferred from homology"/>